<keyword evidence="2" id="KW-1185">Reference proteome</keyword>
<feature type="non-terminal residue" evidence="1">
    <location>
        <position position="1"/>
    </location>
</feature>
<name>A0A699ZIM1_HAELA</name>
<protein>
    <submittedName>
        <fullName evidence="1">Uncharacterized protein</fullName>
    </submittedName>
</protein>
<dbReference type="AlphaFoldDB" id="A0A699ZIM1"/>
<gene>
    <name evidence="1" type="ORF">HaLaN_20071</name>
</gene>
<evidence type="ECO:0000313" key="2">
    <source>
        <dbReference type="Proteomes" id="UP000485058"/>
    </source>
</evidence>
<comment type="caution">
    <text evidence="1">The sequence shown here is derived from an EMBL/GenBank/DDBJ whole genome shotgun (WGS) entry which is preliminary data.</text>
</comment>
<evidence type="ECO:0000313" key="1">
    <source>
        <dbReference type="EMBL" id="GFH22587.1"/>
    </source>
</evidence>
<proteinExistence type="predicted"/>
<reference evidence="1 2" key="1">
    <citation type="submission" date="2020-02" db="EMBL/GenBank/DDBJ databases">
        <title>Draft genome sequence of Haematococcus lacustris strain NIES-144.</title>
        <authorList>
            <person name="Morimoto D."/>
            <person name="Nakagawa S."/>
            <person name="Yoshida T."/>
            <person name="Sawayama S."/>
        </authorList>
    </citation>
    <scope>NUCLEOTIDE SEQUENCE [LARGE SCALE GENOMIC DNA]</scope>
    <source>
        <strain evidence="1 2">NIES-144</strain>
    </source>
</reference>
<organism evidence="1 2">
    <name type="scientific">Haematococcus lacustris</name>
    <name type="common">Green alga</name>
    <name type="synonym">Haematococcus pluvialis</name>
    <dbReference type="NCBI Taxonomy" id="44745"/>
    <lineage>
        <taxon>Eukaryota</taxon>
        <taxon>Viridiplantae</taxon>
        <taxon>Chlorophyta</taxon>
        <taxon>core chlorophytes</taxon>
        <taxon>Chlorophyceae</taxon>
        <taxon>CS clade</taxon>
        <taxon>Chlamydomonadales</taxon>
        <taxon>Haematococcaceae</taxon>
        <taxon>Haematococcus</taxon>
    </lineage>
</organism>
<dbReference type="EMBL" id="BLLF01002073">
    <property type="protein sequence ID" value="GFH22587.1"/>
    <property type="molecule type" value="Genomic_DNA"/>
</dbReference>
<accession>A0A699ZIM1</accession>
<sequence length="74" mass="7998">MVVWCGRSAPAHATQPVAQLAKALEAHVIPRQQRTVTDVPRLADWGIGRLGGNNVNAAKWGDDARCWTPTISLP</sequence>
<dbReference type="Proteomes" id="UP000485058">
    <property type="component" value="Unassembled WGS sequence"/>
</dbReference>